<dbReference type="InterPro" id="IPR034187">
    <property type="entry name" value="Peptidases_S8_5"/>
</dbReference>
<comment type="similarity">
    <text evidence="1 7">Belongs to the peptidase S8 family.</text>
</comment>
<dbReference type="GO" id="GO:0006508">
    <property type="term" value="P:proteolysis"/>
    <property type="evidence" value="ECO:0007669"/>
    <property type="project" value="UniProtKB-KW"/>
</dbReference>
<keyword evidence="2 7" id="KW-0645">Protease</keyword>
<evidence type="ECO:0000256" key="1">
    <source>
        <dbReference type="ARBA" id="ARBA00011073"/>
    </source>
</evidence>
<protein>
    <recommendedName>
        <fullName evidence="13">Subtilisin</fullName>
    </recommendedName>
</protein>
<feature type="region of interest" description="Disordered" evidence="8">
    <location>
        <begin position="216"/>
        <end position="251"/>
    </location>
</feature>
<feature type="region of interest" description="Disordered" evidence="8">
    <location>
        <begin position="158"/>
        <end position="180"/>
    </location>
</feature>
<feature type="active site" description="Charge relay system" evidence="6 7">
    <location>
        <position position="279"/>
    </location>
</feature>
<evidence type="ECO:0000256" key="5">
    <source>
        <dbReference type="ARBA" id="ARBA00022825"/>
    </source>
</evidence>
<dbReference type="PANTHER" id="PTHR43806">
    <property type="entry name" value="PEPTIDASE S8"/>
    <property type="match status" value="1"/>
</dbReference>
<sequence length="1027" mass="108404">MSNITVDRMIVYCHMSSAKAVGEELDRPELMQRSVGTNPACPQCETQGNLAMRISHAAIFYSGALLGTAVTALGNTPVGPQADGTLAETQAAPEFVPGAYIVELDDVDDDDDQGGIPQSFYRSLADEDGIEVEHRMDLSSSRLFRGASFQVLQNSTATAAAAATGPDEHKRNLEEDQQQQRTKILAAAKAKPRVKNVWPVRIVKFKESLKLANSNSQSAKAPVFNTRRTAETTGSKRQGDGRDDDETAEDTFSPHVITQVDKLRAEGITGKGIRIAIVDSGVDWKHPALGGCFGAGAGCVVEAGYDFTGDDFLPGSNDPQPDGDPYDDCVGHGTHVAGIIAAQPLQEGDGGLNFSFTGAAPGAKLAVYRAWGCRATSTTEILIAAFNRAFEDGADVISCSDGDSSGWADDAWGLVASRIVEAGVPVVISEGNDGSSGLFLPSTPATGRGVTGVGASTNTLFPVLFTAATYSVGGDNASLTKEEEFGFLQGSPPFPAAVKLPLWPAGNSTAPTDDDACSPLPDDTPDLSDKIVLLGVPSNSNCYPIDQGTNVAAKGGRYMMYYAQDNLTLDEEYVYADGIEGVAMVAPYQGARWLDLLLNQGETVTVAMPNNPNATTTRLEQLENTVSGGYMADFTSWGPTWELEATPQLSAPGANILSTFLLNQGGYRVMSGTSMLASIYALMAEARGGTMDPALFRRLLTATSKPQTWFDRVTAHEGVIAPVPQQGGGIVQAYDAAHATAVLTVDGVHVDDGAAIISFNDSDHFVGEHTFSIQNTGAADLVFELGHVKAPTMYTFIPGADVLRASAFPNPIVEGVAAELSFSSDTVTVPAGGSTNVTVTGVPPSTDTGLNATLLPVYSGYITLTSSDSNATTLRLPYLGVVGSLKSTPALQPARVYLADYNLPVEANRTYTLPRPDPAATPPRDDQSAQPNVLADLTVGTRMLRVDVVQIGSNGTGTTLGSLPGYPLPFAPRDEKRAYFKGLLADKTVLSAGTYKLLVSALRVFGDAEKPEDWDVLETVPFNVKYE</sequence>
<gene>
    <name evidence="11" type="ORF">SLS62_003049</name>
</gene>
<keyword evidence="12" id="KW-1185">Reference proteome</keyword>
<dbReference type="Pfam" id="PF06280">
    <property type="entry name" value="fn3_5"/>
    <property type="match status" value="1"/>
</dbReference>
<reference evidence="11 12" key="1">
    <citation type="submission" date="2024-02" db="EMBL/GenBank/DDBJ databases">
        <title>De novo assembly and annotation of 12 fungi associated with fruit tree decline syndrome in Ontario, Canada.</title>
        <authorList>
            <person name="Sulman M."/>
            <person name="Ellouze W."/>
            <person name="Ilyukhin E."/>
        </authorList>
    </citation>
    <scope>NUCLEOTIDE SEQUENCE [LARGE SCALE GENOMIC DNA]</scope>
    <source>
        <strain evidence="11 12">M11/M66-122</strain>
    </source>
</reference>
<evidence type="ECO:0000259" key="10">
    <source>
        <dbReference type="Pfam" id="PF06280"/>
    </source>
</evidence>
<dbReference type="PROSITE" id="PS51892">
    <property type="entry name" value="SUBTILASE"/>
    <property type="match status" value="1"/>
</dbReference>
<dbReference type="InterPro" id="IPR000209">
    <property type="entry name" value="Peptidase_S8/S53_dom"/>
</dbReference>
<evidence type="ECO:0000313" key="12">
    <source>
        <dbReference type="Proteomes" id="UP001320420"/>
    </source>
</evidence>
<evidence type="ECO:0000256" key="6">
    <source>
        <dbReference type="PIRSR" id="PIRSR615500-1"/>
    </source>
</evidence>
<dbReference type="InterPro" id="IPR010435">
    <property type="entry name" value="C5a/SBT2-like_Fn3"/>
</dbReference>
<keyword evidence="5 7" id="KW-0720">Serine protease</keyword>
<evidence type="ECO:0000256" key="3">
    <source>
        <dbReference type="ARBA" id="ARBA00022729"/>
    </source>
</evidence>
<dbReference type="GO" id="GO:0004252">
    <property type="term" value="F:serine-type endopeptidase activity"/>
    <property type="evidence" value="ECO:0007669"/>
    <property type="project" value="UniProtKB-UniRule"/>
</dbReference>
<dbReference type="SUPFAM" id="SSF52743">
    <property type="entry name" value="Subtilisin-like"/>
    <property type="match status" value="1"/>
</dbReference>
<organism evidence="11 12">
    <name type="scientific">Diatrype stigma</name>
    <dbReference type="NCBI Taxonomy" id="117547"/>
    <lineage>
        <taxon>Eukaryota</taxon>
        <taxon>Fungi</taxon>
        <taxon>Dikarya</taxon>
        <taxon>Ascomycota</taxon>
        <taxon>Pezizomycotina</taxon>
        <taxon>Sordariomycetes</taxon>
        <taxon>Xylariomycetidae</taxon>
        <taxon>Xylariales</taxon>
        <taxon>Diatrypaceae</taxon>
        <taxon>Diatrype</taxon>
    </lineage>
</organism>
<dbReference type="PROSITE" id="PS00136">
    <property type="entry name" value="SUBTILASE_ASP"/>
    <property type="match status" value="1"/>
</dbReference>
<accession>A0AAN9UTJ0</accession>
<feature type="region of interest" description="Disordered" evidence="8">
    <location>
        <begin position="909"/>
        <end position="930"/>
    </location>
</feature>
<dbReference type="AlphaFoldDB" id="A0AAN9UTJ0"/>
<evidence type="ECO:0000259" key="9">
    <source>
        <dbReference type="Pfam" id="PF00082"/>
    </source>
</evidence>
<feature type="domain" description="Peptidase S8/S53" evidence="9">
    <location>
        <begin position="270"/>
        <end position="704"/>
    </location>
</feature>
<evidence type="ECO:0000256" key="4">
    <source>
        <dbReference type="ARBA" id="ARBA00022801"/>
    </source>
</evidence>
<dbReference type="InterPro" id="IPR036852">
    <property type="entry name" value="Peptidase_S8/S53_dom_sf"/>
</dbReference>
<evidence type="ECO:0000256" key="7">
    <source>
        <dbReference type="PROSITE-ProRule" id="PRU01240"/>
    </source>
</evidence>
<keyword evidence="4 7" id="KW-0378">Hydrolase</keyword>
<dbReference type="EMBL" id="JAKJXP020000016">
    <property type="protein sequence ID" value="KAK7754965.1"/>
    <property type="molecule type" value="Genomic_DNA"/>
</dbReference>
<dbReference type="CDD" id="cd07489">
    <property type="entry name" value="Peptidases_S8_5"/>
    <property type="match status" value="1"/>
</dbReference>
<dbReference type="InterPro" id="IPR022398">
    <property type="entry name" value="Peptidase_S8_His-AS"/>
</dbReference>
<evidence type="ECO:0008006" key="13">
    <source>
        <dbReference type="Google" id="ProtNLM"/>
    </source>
</evidence>
<dbReference type="Gene3D" id="3.40.50.200">
    <property type="entry name" value="Peptidase S8/S53 domain"/>
    <property type="match status" value="2"/>
</dbReference>
<dbReference type="InterPro" id="IPR023827">
    <property type="entry name" value="Peptidase_S8_Asp-AS"/>
</dbReference>
<proteinExistence type="inferred from homology"/>
<dbReference type="PROSITE" id="PS00137">
    <property type="entry name" value="SUBTILASE_HIS"/>
    <property type="match status" value="1"/>
</dbReference>
<dbReference type="Proteomes" id="UP001320420">
    <property type="component" value="Unassembled WGS sequence"/>
</dbReference>
<dbReference type="PRINTS" id="PR00723">
    <property type="entry name" value="SUBTILISIN"/>
</dbReference>
<keyword evidence="3" id="KW-0732">Signal</keyword>
<feature type="active site" description="Charge relay system" evidence="6 7">
    <location>
        <position position="674"/>
    </location>
</feature>
<dbReference type="InterPro" id="IPR015500">
    <property type="entry name" value="Peptidase_S8_subtilisin-rel"/>
</dbReference>
<dbReference type="PANTHER" id="PTHR43806:SF66">
    <property type="entry name" value="SERIN ENDOPEPTIDASE"/>
    <property type="match status" value="1"/>
</dbReference>
<evidence type="ECO:0000256" key="2">
    <source>
        <dbReference type="ARBA" id="ARBA00022670"/>
    </source>
</evidence>
<feature type="domain" description="C5a peptidase/Subtilisin-like protease SBT2-like Fn3-like" evidence="10">
    <location>
        <begin position="757"/>
        <end position="879"/>
    </location>
</feature>
<dbReference type="Pfam" id="PF00082">
    <property type="entry name" value="Peptidase_S8"/>
    <property type="match status" value="1"/>
</dbReference>
<evidence type="ECO:0000313" key="11">
    <source>
        <dbReference type="EMBL" id="KAK7754965.1"/>
    </source>
</evidence>
<feature type="active site" description="Charge relay system" evidence="6 7">
    <location>
        <position position="332"/>
    </location>
</feature>
<name>A0AAN9UTJ0_9PEZI</name>
<dbReference type="GO" id="GO:0016020">
    <property type="term" value="C:membrane"/>
    <property type="evidence" value="ECO:0007669"/>
    <property type="project" value="InterPro"/>
</dbReference>
<dbReference type="Gene3D" id="2.60.40.1710">
    <property type="entry name" value="Subtilisin-like superfamily"/>
    <property type="match status" value="1"/>
</dbReference>
<dbReference type="InterPro" id="IPR050131">
    <property type="entry name" value="Peptidase_S8_subtilisin-like"/>
</dbReference>
<evidence type="ECO:0000256" key="8">
    <source>
        <dbReference type="SAM" id="MobiDB-lite"/>
    </source>
</evidence>
<comment type="caution">
    <text evidence="11">The sequence shown here is derived from an EMBL/GenBank/DDBJ whole genome shotgun (WGS) entry which is preliminary data.</text>
</comment>